<dbReference type="CDD" id="cd08422">
    <property type="entry name" value="PBP2_CrgA_like"/>
    <property type="match status" value="1"/>
</dbReference>
<evidence type="ECO:0000313" key="6">
    <source>
        <dbReference type="EMBL" id="MFM4892496.1"/>
    </source>
</evidence>
<dbReference type="InterPro" id="IPR058163">
    <property type="entry name" value="LysR-type_TF_proteobact-type"/>
</dbReference>
<gene>
    <name evidence="6" type="ORF">ACEUDJ_06360</name>
</gene>
<organism evidence="6 7">
    <name type="scientific">Aeromonas bivalvium</name>
    <dbReference type="NCBI Taxonomy" id="440079"/>
    <lineage>
        <taxon>Bacteria</taxon>
        <taxon>Pseudomonadati</taxon>
        <taxon>Pseudomonadota</taxon>
        <taxon>Gammaproteobacteria</taxon>
        <taxon>Aeromonadales</taxon>
        <taxon>Aeromonadaceae</taxon>
        <taxon>Aeromonas</taxon>
    </lineage>
</organism>
<dbReference type="EMBL" id="JBGXBU010000001">
    <property type="protein sequence ID" value="MFM4892496.1"/>
    <property type="molecule type" value="Genomic_DNA"/>
</dbReference>
<comment type="similarity">
    <text evidence="1">Belongs to the LysR transcriptional regulatory family.</text>
</comment>
<keyword evidence="4" id="KW-0804">Transcription</keyword>
<sequence length="303" mass="33063">MNNTELELMGIFATVVDQGSFTAAAEALAMPKSSVSQKISRLESLLGVRLLQRTTRRLSLTAQGEVYVEHCRALLTLARGAHLAMARLREAPAGRVRVTAPEATGTLLLGKIVAEFQALYPEVVIELTLCDEQLDLVGQGYDLALRAAPLKDSSLICRRIGQVTRHLVAAPGYLAARGTPRHLAELAQHACLVHSALPVWPLQEGGWRPRGACVSNSLLALRELALHQGGIALLPYHVCQEDLASGRLRTLLPEHPIPANPFYLIYPSREHLAPALRTLMDFVAERLSFVPAPGDGRRDHQEP</sequence>
<dbReference type="InterPro" id="IPR005119">
    <property type="entry name" value="LysR_subst-bd"/>
</dbReference>
<name>A0ABW9GMY2_9GAMM</name>
<accession>A0ABW9GMY2</accession>
<evidence type="ECO:0000256" key="3">
    <source>
        <dbReference type="ARBA" id="ARBA00023125"/>
    </source>
</evidence>
<dbReference type="Pfam" id="PF00126">
    <property type="entry name" value="HTH_1"/>
    <property type="match status" value="1"/>
</dbReference>
<evidence type="ECO:0000256" key="4">
    <source>
        <dbReference type="ARBA" id="ARBA00023163"/>
    </source>
</evidence>
<keyword evidence="2" id="KW-0805">Transcription regulation</keyword>
<proteinExistence type="inferred from homology"/>
<dbReference type="Pfam" id="PF03466">
    <property type="entry name" value="LysR_substrate"/>
    <property type="match status" value="1"/>
</dbReference>
<dbReference type="InterPro" id="IPR036388">
    <property type="entry name" value="WH-like_DNA-bd_sf"/>
</dbReference>
<dbReference type="SUPFAM" id="SSF46785">
    <property type="entry name" value="Winged helix' DNA-binding domain"/>
    <property type="match status" value="1"/>
</dbReference>
<dbReference type="GeneID" id="97219705"/>
<evidence type="ECO:0000256" key="2">
    <source>
        <dbReference type="ARBA" id="ARBA00023015"/>
    </source>
</evidence>
<protein>
    <submittedName>
        <fullName evidence="6">LysR family transcriptional regulator</fullName>
    </submittedName>
</protein>
<evidence type="ECO:0000259" key="5">
    <source>
        <dbReference type="PROSITE" id="PS50931"/>
    </source>
</evidence>
<dbReference type="SUPFAM" id="SSF53850">
    <property type="entry name" value="Periplasmic binding protein-like II"/>
    <property type="match status" value="1"/>
</dbReference>
<dbReference type="PRINTS" id="PR00039">
    <property type="entry name" value="HTHLYSR"/>
</dbReference>
<dbReference type="Proteomes" id="UP001630969">
    <property type="component" value="Unassembled WGS sequence"/>
</dbReference>
<dbReference type="Gene3D" id="3.40.190.290">
    <property type="match status" value="1"/>
</dbReference>
<dbReference type="PANTHER" id="PTHR30537">
    <property type="entry name" value="HTH-TYPE TRANSCRIPTIONAL REGULATOR"/>
    <property type="match status" value="1"/>
</dbReference>
<evidence type="ECO:0000313" key="7">
    <source>
        <dbReference type="Proteomes" id="UP001630969"/>
    </source>
</evidence>
<feature type="domain" description="HTH lysR-type" evidence="5">
    <location>
        <begin position="1"/>
        <end position="61"/>
    </location>
</feature>
<comment type="caution">
    <text evidence="6">The sequence shown here is derived from an EMBL/GenBank/DDBJ whole genome shotgun (WGS) entry which is preliminary data.</text>
</comment>
<dbReference type="PANTHER" id="PTHR30537:SF30">
    <property type="entry name" value="TRANSCRIPTIONAL REGULATOR-RELATED"/>
    <property type="match status" value="1"/>
</dbReference>
<reference evidence="6 7" key="1">
    <citation type="submission" date="2024-09" db="EMBL/GenBank/DDBJ databases">
        <title>Aeromonas strains Genome sequencing and assembly.</title>
        <authorList>
            <person name="Hu X."/>
            <person name="Tang B."/>
        </authorList>
    </citation>
    <scope>NUCLEOTIDE SEQUENCE [LARGE SCALE GENOMIC DNA]</scope>
    <source>
        <strain evidence="6 7">NB23SCDHY001</strain>
    </source>
</reference>
<dbReference type="InterPro" id="IPR000847">
    <property type="entry name" value="LysR_HTH_N"/>
</dbReference>
<keyword evidence="7" id="KW-1185">Reference proteome</keyword>
<dbReference type="RefSeq" id="WP_408788843.1">
    <property type="nucleotide sequence ID" value="NZ_JBGXBU010000001.1"/>
</dbReference>
<evidence type="ECO:0000256" key="1">
    <source>
        <dbReference type="ARBA" id="ARBA00009437"/>
    </source>
</evidence>
<dbReference type="PROSITE" id="PS50931">
    <property type="entry name" value="HTH_LYSR"/>
    <property type="match status" value="1"/>
</dbReference>
<dbReference type="Gene3D" id="1.10.10.10">
    <property type="entry name" value="Winged helix-like DNA-binding domain superfamily/Winged helix DNA-binding domain"/>
    <property type="match status" value="1"/>
</dbReference>
<keyword evidence="3" id="KW-0238">DNA-binding</keyword>
<dbReference type="InterPro" id="IPR036390">
    <property type="entry name" value="WH_DNA-bd_sf"/>
</dbReference>